<dbReference type="EMBL" id="MVHS01000011">
    <property type="protein sequence ID" value="ORA71813.1"/>
    <property type="molecule type" value="Genomic_DNA"/>
</dbReference>
<gene>
    <name evidence="3" type="ORF">BST26_07125</name>
</gene>
<evidence type="ECO:0000313" key="3">
    <source>
        <dbReference type="EMBL" id="ORA71813.1"/>
    </source>
</evidence>
<feature type="transmembrane region" description="Helical" evidence="2">
    <location>
        <begin position="96"/>
        <end position="120"/>
    </location>
</feature>
<reference evidence="3 4" key="1">
    <citation type="submission" date="2016-12" db="EMBL/GenBank/DDBJ databases">
        <title>The new phylogeny of genus Mycobacterium.</title>
        <authorList>
            <person name="Tortoli E."/>
            <person name="Trovato A."/>
            <person name="Cirillo D.M."/>
        </authorList>
    </citation>
    <scope>NUCLEOTIDE SEQUENCE [LARGE SCALE GENOMIC DNA]</scope>
    <source>
        <strain evidence="3 4">DSM 45130</strain>
    </source>
</reference>
<keyword evidence="2" id="KW-0472">Membrane</keyword>
<comment type="caution">
    <text evidence="3">The sequence shown here is derived from an EMBL/GenBank/DDBJ whole genome shotgun (WGS) entry which is preliminary data.</text>
</comment>
<evidence type="ECO:0000256" key="2">
    <source>
        <dbReference type="SAM" id="Phobius"/>
    </source>
</evidence>
<evidence type="ECO:0000313" key="4">
    <source>
        <dbReference type="Proteomes" id="UP000192801"/>
    </source>
</evidence>
<evidence type="ECO:0000256" key="1">
    <source>
        <dbReference type="SAM" id="MobiDB-lite"/>
    </source>
</evidence>
<protein>
    <submittedName>
        <fullName evidence="3">Uncharacterized protein</fullName>
    </submittedName>
</protein>
<keyword evidence="4" id="KW-1185">Reference proteome</keyword>
<proteinExistence type="predicted"/>
<dbReference type="AlphaFoldDB" id="A0A1X0DHD5"/>
<dbReference type="Proteomes" id="UP000192801">
    <property type="component" value="Unassembled WGS sequence"/>
</dbReference>
<name>A0A1X0DHD5_9MYCO</name>
<dbReference type="OrthoDB" id="4485830at2"/>
<dbReference type="RefSeq" id="WP_083030070.1">
    <property type="nucleotide sequence ID" value="NZ_AP022618.1"/>
</dbReference>
<feature type="compositionally biased region" description="Basic and acidic residues" evidence="1">
    <location>
        <begin position="1"/>
        <end position="10"/>
    </location>
</feature>
<keyword evidence="2" id="KW-0812">Transmembrane</keyword>
<sequence>MSTPADHDPDTTPAADPSFAETEMLPTDAPAEPERRFTAPSAFDAGSTQIISTPPDPATEIFDVPGTEPPTDPGRAAQATPQAIPARPVPPKRGSWGWVVALVLVIAALVAVVILVVVLLTRGDSNAAGLYQLGSTIAASAANSGGPAA</sequence>
<keyword evidence="2" id="KW-1133">Transmembrane helix</keyword>
<feature type="region of interest" description="Disordered" evidence="1">
    <location>
        <begin position="1"/>
        <end position="90"/>
    </location>
</feature>
<accession>A0A1X0DHD5</accession>
<organism evidence="3 4">
    <name type="scientific">Mycolicibacterium insubricum</name>
    <dbReference type="NCBI Taxonomy" id="444597"/>
    <lineage>
        <taxon>Bacteria</taxon>
        <taxon>Bacillati</taxon>
        <taxon>Actinomycetota</taxon>
        <taxon>Actinomycetes</taxon>
        <taxon>Mycobacteriales</taxon>
        <taxon>Mycobacteriaceae</taxon>
        <taxon>Mycolicibacterium</taxon>
    </lineage>
</organism>